<dbReference type="FunFam" id="2.130.10.10:FF:000031">
    <property type="entry name" value="Splicing factor 3b subunit 3"/>
    <property type="match status" value="1"/>
</dbReference>
<evidence type="ECO:0000256" key="1">
    <source>
        <dbReference type="ARBA" id="ARBA00004123"/>
    </source>
</evidence>
<keyword evidence="6" id="KW-0747">Spliceosome</keyword>
<evidence type="ECO:0000256" key="6">
    <source>
        <dbReference type="ARBA" id="ARBA00022728"/>
    </source>
</evidence>
<protein>
    <recommendedName>
        <fullName evidence="4">DNA damage-binding protein 1</fullName>
    </recommendedName>
</protein>
<dbReference type="GO" id="GO:0008380">
    <property type="term" value="P:RNA splicing"/>
    <property type="evidence" value="ECO:0007669"/>
    <property type="project" value="UniProtKB-KW"/>
</dbReference>
<evidence type="ECO:0000256" key="7">
    <source>
        <dbReference type="ARBA" id="ARBA00023187"/>
    </source>
</evidence>
<feature type="domain" description="RSE1/DDB1/CPSF1 second beta-propeller" evidence="11">
    <location>
        <begin position="2"/>
        <end position="313"/>
    </location>
</feature>
<dbReference type="InterPro" id="IPR013055">
    <property type="entry name" value="Tachy_Neuro_lke_CS"/>
</dbReference>
<evidence type="ECO:0000256" key="8">
    <source>
        <dbReference type="ARBA" id="ARBA00023242"/>
    </source>
</evidence>
<dbReference type="AlphaFoldDB" id="A0A7S3ABS6"/>
<dbReference type="InterPro" id="IPR004871">
    <property type="entry name" value="RSE1/DDB1/CPSF1_C"/>
</dbReference>
<keyword evidence="5" id="KW-0507">mRNA processing</keyword>
<accession>A0A7S3ABS6</accession>
<dbReference type="GO" id="GO:0006397">
    <property type="term" value="P:mRNA processing"/>
    <property type="evidence" value="ECO:0007669"/>
    <property type="project" value="UniProtKB-KW"/>
</dbReference>
<evidence type="ECO:0000256" key="4">
    <source>
        <dbReference type="ARBA" id="ARBA00014577"/>
    </source>
</evidence>
<keyword evidence="8" id="KW-0539">Nucleus</keyword>
<dbReference type="EMBL" id="HBHX01001038">
    <property type="protein sequence ID" value="CAE0096987.1"/>
    <property type="molecule type" value="Transcribed_RNA"/>
</dbReference>
<reference evidence="12" key="1">
    <citation type="submission" date="2021-01" db="EMBL/GenBank/DDBJ databases">
        <authorList>
            <person name="Corre E."/>
            <person name="Pelletier E."/>
            <person name="Niang G."/>
            <person name="Scheremetjew M."/>
            <person name="Finn R."/>
            <person name="Kale V."/>
            <person name="Holt S."/>
            <person name="Cochrane G."/>
            <person name="Meng A."/>
            <person name="Brown T."/>
            <person name="Cohen L."/>
        </authorList>
    </citation>
    <scope>NUCLEOTIDE SEQUENCE</scope>
    <source>
        <strain evidence="12">CCMP281</strain>
    </source>
</reference>
<dbReference type="PANTHER" id="PTHR10644">
    <property type="entry name" value="DNA REPAIR/RNA PROCESSING CPSF FAMILY"/>
    <property type="match status" value="1"/>
</dbReference>
<comment type="similarity">
    <text evidence="3">Belongs to the tachykinin family.</text>
</comment>
<evidence type="ECO:0000256" key="3">
    <source>
        <dbReference type="ARBA" id="ARBA00007518"/>
    </source>
</evidence>
<evidence type="ECO:0000259" key="10">
    <source>
        <dbReference type="Pfam" id="PF03178"/>
    </source>
</evidence>
<comment type="subcellular location">
    <subcellularLocation>
        <location evidence="1">Nucleus</location>
    </subcellularLocation>
</comment>
<feature type="domain" description="RSE1/DDB1/CPSF1 C-terminal" evidence="10">
    <location>
        <begin position="404"/>
        <end position="724"/>
    </location>
</feature>
<name>A0A7S3ABS6_9EUKA</name>
<dbReference type="InterPro" id="IPR058543">
    <property type="entry name" value="Beta-prop_RSE1/DDB1/CPSF1_2nd"/>
</dbReference>
<evidence type="ECO:0000256" key="9">
    <source>
        <dbReference type="ARBA" id="ARBA00038266"/>
    </source>
</evidence>
<dbReference type="InterPro" id="IPR015943">
    <property type="entry name" value="WD40/YVTN_repeat-like_dom_sf"/>
</dbReference>
<comment type="similarity">
    <text evidence="2">Belongs to the DDB1 family.</text>
</comment>
<dbReference type="InterPro" id="IPR050358">
    <property type="entry name" value="RSE1/DDB1/CFT1"/>
</dbReference>
<dbReference type="Gene3D" id="2.130.10.10">
    <property type="entry name" value="YVTN repeat-like/Quinoprotein amine dehydrogenase"/>
    <property type="match status" value="1"/>
</dbReference>
<evidence type="ECO:0000256" key="5">
    <source>
        <dbReference type="ARBA" id="ARBA00022664"/>
    </source>
</evidence>
<keyword evidence="7" id="KW-0508">mRNA splicing</keyword>
<gene>
    <name evidence="12" type="ORF">HERI1096_LOCUS596</name>
</gene>
<dbReference type="GO" id="GO:0005681">
    <property type="term" value="C:spliceosomal complex"/>
    <property type="evidence" value="ECO:0007669"/>
    <property type="project" value="UniProtKB-KW"/>
</dbReference>
<evidence type="ECO:0000313" key="12">
    <source>
        <dbReference type="EMBL" id="CAE0096987.1"/>
    </source>
</evidence>
<dbReference type="SUPFAM" id="SSF50998">
    <property type="entry name" value="Quinoprotein alcohol dehydrogenase-like"/>
    <property type="match status" value="1"/>
</dbReference>
<dbReference type="Pfam" id="PF03178">
    <property type="entry name" value="CPSF_A"/>
    <property type="match status" value="1"/>
</dbReference>
<evidence type="ECO:0000259" key="11">
    <source>
        <dbReference type="Pfam" id="PF23726"/>
    </source>
</evidence>
<comment type="similarity">
    <text evidence="9">Belongs to the RSE1 family.</text>
</comment>
<dbReference type="PROSITE" id="PS00267">
    <property type="entry name" value="TACHYKININ"/>
    <property type="match status" value="1"/>
</dbReference>
<proteinExistence type="inferred from homology"/>
<evidence type="ECO:0000256" key="2">
    <source>
        <dbReference type="ARBA" id="ARBA00007453"/>
    </source>
</evidence>
<dbReference type="GO" id="GO:0003676">
    <property type="term" value="F:nucleic acid binding"/>
    <property type="evidence" value="ECO:0007669"/>
    <property type="project" value="InterPro"/>
</dbReference>
<sequence length="758" mass="82551">MAISELPGNPNAVWTVKTSKDDPHDAFIVVSFVNATLVLSIGETVEEVTDSGLKPDTPTLFVGLMGDGDIVQVYPMGILHLKSDGRKNEWKSQKGKQISCAAANNRQVVISVSGGEVIYFELDPQGILSEMDKKEPSGNEVSCLEIGAIPAGRQRARFLAVGSWDNTIRILSLDPDDCMTVLAVLAVPSQPSSAALVSMPLGRSSGAEALILCIGLHNGVMLRARLDARNGQLSDTRTRFLGSKAVKLHTIPLGGRHGVLALSSRPFAAYCYQHSLQLTPLSYQGLEHGCSFSSEHCSEGFVAIAGNTLRILAIEKLSDTFNSEAIPLRYTPRRVAVHSVSGYAVVAEADHNAFNEEEKQQIYQTLEITPPLPAGSAPPEEEEEEGVLMESSVGVPRAQPGKWASCIRVLDPVSRQTLSVLELPDNEAALSVAMIPLRDRGGETYCFVGTVKDMQLHPRQLSAAFIHVYQFANNNTTLELVHKTQVEDVPYSMVPFSGRVLAGIGNRLRIYDMGKKKLLRKCELKGLPTMIQSIHVVSPSRLVVGDLAESFHFIKYKRQENTMTIFADDVAPRWLTSACVLDVNTLVGADKFGNIFVTRLPQEVSDDVDDAQLLSSSTNEVLALNGAPSKADELVQFHVGEIVTSLQKVSLGPGRDEVLLYTTIMGGVGALLPITSKDDLELTQALEMHLRQESPPLSGRDQVVFRSAYFPVKGVIDGDFISVFNRMPTEEQRAIADELDRTPAEISKKLEEMAAKIL</sequence>
<dbReference type="Pfam" id="PF23726">
    <property type="entry name" value="Beta-prop_RSE1_2nd"/>
    <property type="match status" value="1"/>
</dbReference>
<dbReference type="InterPro" id="IPR011047">
    <property type="entry name" value="Quinoprotein_ADH-like_sf"/>
</dbReference>
<organism evidence="12">
    <name type="scientific">Haptolina ericina</name>
    <dbReference type="NCBI Taxonomy" id="156174"/>
    <lineage>
        <taxon>Eukaryota</taxon>
        <taxon>Haptista</taxon>
        <taxon>Haptophyta</taxon>
        <taxon>Prymnesiophyceae</taxon>
        <taxon>Prymnesiales</taxon>
        <taxon>Prymnesiaceae</taxon>
        <taxon>Haptolina</taxon>
    </lineage>
</organism>